<reference evidence="2 3" key="1">
    <citation type="journal article" date="2019" name="Emerg. Microbes Infect.">
        <title>Comprehensive subspecies identification of 175 nontuberculous mycobacteria species based on 7547 genomic profiles.</title>
        <authorList>
            <person name="Matsumoto Y."/>
            <person name="Kinjo T."/>
            <person name="Motooka D."/>
            <person name="Nabeya D."/>
            <person name="Jung N."/>
            <person name="Uechi K."/>
            <person name="Horii T."/>
            <person name="Iida T."/>
            <person name="Fujita J."/>
            <person name="Nakamura S."/>
        </authorList>
    </citation>
    <scope>NUCLEOTIDE SEQUENCE [LARGE SCALE GENOMIC DNA]</scope>
    <source>
        <strain evidence="2 3">JCM 6376</strain>
    </source>
</reference>
<dbReference type="Proteomes" id="UP000467327">
    <property type="component" value="Chromosome"/>
</dbReference>
<gene>
    <name evidence="2" type="ORF">MAIC_21970</name>
</gene>
<proteinExistence type="predicted"/>
<organism evidence="2 3">
    <name type="scientific">Mycolicibacterium aichiense</name>
    <dbReference type="NCBI Taxonomy" id="1799"/>
    <lineage>
        <taxon>Bacteria</taxon>
        <taxon>Bacillati</taxon>
        <taxon>Actinomycetota</taxon>
        <taxon>Actinomycetes</taxon>
        <taxon>Mycobacteriales</taxon>
        <taxon>Mycobacteriaceae</taxon>
        <taxon>Mycolicibacterium</taxon>
    </lineage>
</organism>
<evidence type="ECO:0008006" key="4">
    <source>
        <dbReference type="Google" id="ProtNLM"/>
    </source>
</evidence>
<dbReference type="EMBL" id="AP022561">
    <property type="protein sequence ID" value="BBX07394.1"/>
    <property type="molecule type" value="Genomic_DNA"/>
</dbReference>
<name>A0AAD1HLY9_9MYCO</name>
<dbReference type="AlphaFoldDB" id="A0AAD1HLY9"/>
<keyword evidence="1" id="KW-0812">Transmembrane</keyword>
<keyword evidence="1" id="KW-1133">Transmembrane helix</keyword>
<feature type="transmembrane region" description="Helical" evidence="1">
    <location>
        <begin position="12"/>
        <end position="33"/>
    </location>
</feature>
<keyword evidence="1" id="KW-0472">Membrane</keyword>
<evidence type="ECO:0000256" key="1">
    <source>
        <dbReference type="SAM" id="Phobius"/>
    </source>
</evidence>
<dbReference type="KEGG" id="maic:MAIC_21970"/>
<protein>
    <recommendedName>
        <fullName evidence="4">Transmembrane protein</fullName>
    </recommendedName>
</protein>
<evidence type="ECO:0000313" key="3">
    <source>
        <dbReference type="Proteomes" id="UP000467327"/>
    </source>
</evidence>
<keyword evidence="3" id="KW-1185">Reference proteome</keyword>
<sequence length="50" mass="5271">MSVTYGAHHALVLALPALTPAVVLVGVVLFIAIRDRRRGEAGVDSEGDEK</sequence>
<dbReference type="RefSeq" id="WP_170310592.1">
    <property type="nucleotide sequence ID" value="NZ_AP022561.1"/>
</dbReference>
<accession>A0AAD1HLY9</accession>
<evidence type="ECO:0000313" key="2">
    <source>
        <dbReference type="EMBL" id="BBX07394.1"/>
    </source>
</evidence>